<evidence type="ECO:0000256" key="1">
    <source>
        <dbReference type="SAM" id="SignalP"/>
    </source>
</evidence>
<evidence type="ECO:0000313" key="2">
    <source>
        <dbReference type="EMBL" id="CAE0237249.1"/>
    </source>
</evidence>
<reference evidence="2" key="1">
    <citation type="submission" date="2021-01" db="EMBL/GenBank/DDBJ databases">
        <authorList>
            <person name="Corre E."/>
            <person name="Pelletier E."/>
            <person name="Niang G."/>
            <person name="Scheremetjew M."/>
            <person name="Finn R."/>
            <person name="Kale V."/>
            <person name="Holt S."/>
            <person name="Cochrane G."/>
            <person name="Meng A."/>
            <person name="Brown T."/>
            <person name="Cohen L."/>
        </authorList>
    </citation>
    <scope>NUCLEOTIDE SEQUENCE</scope>
    <source>
        <strain evidence="2">Ras09</strain>
    </source>
</reference>
<keyword evidence="1" id="KW-0732">Signal</keyword>
<accession>A0A7S3CU24</accession>
<name>A0A7S3CU24_9SPIT</name>
<organism evidence="2">
    <name type="scientific">Strombidium rassoulzadegani</name>
    <dbReference type="NCBI Taxonomy" id="1082188"/>
    <lineage>
        <taxon>Eukaryota</taxon>
        <taxon>Sar</taxon>
        <taxon>Alveolata</taxon>
        <taxon>Ciliophora</taxon>
        <taxon>Intramacronucleata</taxon>
        <taxon>Spirotrichea</taxon>
        <taxon>Oligotrichia</taxon>
        <taxon>Strombidiidae</taxon>
        <taxon>Strombidium</taxon>
    </lineage>
</organism>
<gene>
    <name evidence="2" type="ORF">SRAS04492_LOCUS9058</name>
</gene>
<protein>
    <submittedName>
        <fullName evidence="2">Uncharacterized protein</fullName>
    </submittedName>
</protein>
<proteinExistence type="predicted"/>
<feature type="signal peptide" evidence="1">
    <location>
        <begin position="1"/>
        <end position="23"/>
    </location>
</feature>
<dbReference type="EMBL" id="HBIA01018192">
    <property type="protein sequence ID" value="CAE0237249.1"/>
    <property type="molecule type" value="Transcribed_RNA"/>
</dbReference>
<dbReference type="AlphaFoldDB" id="A0A7S3CU24"/>
<sequence length="442" mass="48165">MAAYRSNVARIIACSLLISVTAAVPSPKDHWKSVAEDTLGSDIPHGRWWAQSGTASDETERLGQVCDTYLRAGDASPSVNVPDLGLGCVSVWVADRGDHFTAVDLPVDERDNFLNTLFYNKAWLTSEDGMGLRAGSLPIAGPARDWDPVCYIADLIVEGVPTTVLGYEEPNGDKILPCGGSREGFPFTAQQIENASAEQLQVMCEYCYESVCSGIGASDPRKCGDANLGGVDIGEAEDEAHIKEQVSSAYHCHLTMADDGACDFVHYNQHVSSRDYLMESGVVCGWERVIDLQITHCDCTREAGTANNCARQECLDMALAGVVCGNCGGCNEDRAYEAIFDFPHMPDPYEGSCGYAYHAKQEFGEDSAEFAEARRICAKGLFCRDNDNRDSGSCTFYCNLFGADDTERCAEENRRKLLSTDGEIPTSTLRGNPIFRRSAQFT</sequence>
<feature type="chain" id="PRO_5030724369" evidence="1">
    <location>
        <begin position="24"/>
        <end position="442"/>
    </location>
</feature>